<dbReference type="AlphaFoldDB" id="A0A940NL42"/>
<name>A0A940NL42_9BACI</name>
<dbReference type="InterPro" id="IPR049285">
    <property type="entry name" value="DUF4931_C"/>
</dbReference>
<reference evidence="3" key="1">
    <citation type="submission" date="2021-04" db="EMBL/GenBank/DDBJ databases">
        <title>Genome seq and assembly of Bacillus sp.</title>
        <authorList>
            <person name="Chhetri G."/>
        </authorList>
    </citation>
    <scope>NUCLEOTIDE SEQUENCE</scope>
    <source>
        <strain evidence="3">RG28</strain>
    </source>
</reference>
<gene>
    <name evidence="3" type="ORF">J5Y03_14890</name>
</gene>
<dbReference type="Gene3D" id="3.30.428.10">
    <property type="entry name" value="HIT-like"/>
    <property type="match status" value="1"/>
</dbReference>
<evidence type="ECO:0000313" key="4">
    <source>
        <dbReference type="Proteomes" id="UP000682134"/>
    </source>
</evidence>
<accession>A0A940NL42</accession>
<feature type="domain" description="DUF4931" evidence="1">
    <location>
        <begin position="7"/>
        <end position="130"/>
    </location>
</feature>
<dbReference type="InterPro" id="IPR046322">
    <property type="entry name" value="DUF4931"/>
</dbReference>
<feature type="domain" description="DUF4931" evidence="2">
    <location>
        <begin position="134"/>
        <end position="248"/>
    </location>
</feature>
<dbReference type="EMBL" id="JAGIYQ010000011">
    <property type="protein sequence ID" value="MBP0726445.1"/>
    <property type="molecule type" value="Genomic_DNA"/>
</dbReference>
<dbReference type="RefSeq" id="WP_209406789.1">
    <property type="nucleotide sequence ID" value="NZ_JAGIYQ010000011.1"/>
</dbReference>
<keyword evidence="4" id="KW-1185">Reference proteome</keyword>
<proteinExistence type="predicted"/>
<dbReference type="InterPro" id="IPR012361">
    <property type="entry name" value="GalT_short"/>
</dbReference>
<dbReference type="InterPro" id="IPR036265">
    <property type="entry name" value="HIT-like_sf"/>
</dbReference>
<dbReference type="Pfam" id="PF16285">
    <property type="entry name" value="DUF4931_N"/>
    <property type="match status" value="1"/>
</dbReference>
<evidence type="ECO:0000259" key="2">
    <source>
        <dbReference type="Pfam" id="PF20956"/>
    </source>
</evidence>
<comment type="caution">
    <text evidence="3">The sequence shown here is derived from an EMBL/GenBank/DDBJ whole genome shotgun (WGS) entry which is preliminary data.</text>
</comment>
<organism evidence="3 4">
    <name type="scientific">Gottfriedia endophytica</name>
    <dbReference type="NCBI Taxonomy" id="2820819"/>
    <lineage>
        <taxon>Bacteria</taxon>
        <taxon>Bacillati</taxon>
        <taxon>Bacillota</taxon>
        <taxon>Bacilli</taxon>
        <taxon>Bacillales</taxon>
        <taxon>Bacillaceae</taxon>
        <taxon>Gottfriedia</taxon>
    </lineage>
</organism>
<dbReference type="Proteomes" id="UP000682134">
    <property type="component" value="Unassembled WGS sequence"/>
</dbReference>
<dbReference type="SUPFAM" id="SSF54197">
    <property type="entry name" value="HIT-like"/>
    <property type="match status" value="1"/>
</dbReference>
<dbReference type="PIRSF" id="PIRSF031505">
    <property type="entry name" value="GalT_short"/>
    <property type="match status" value="1"/>
</dbReference>
<dbReference type="Pfam" id="PF20956">
    <property type="entry name" value="DUF4931_C"/>
    <property type="match status" value="1"/>
</dbReference>
<evidence type="ECO:0000313" key="3">
    <source>
        <dbReference type="EMBL" id="MBP0726445.1"/>
    </source>
</evidence>
<evidence type="ECO:0000259" key="1">
    <source>
        <dbReference type="Pfam" id="PF16285"/>
    </source>
</evidence>
<sequence length="257" mass="29671">MGTHLYFSTQIGTQKPVTIVNNGNSCPFCDVDGLENIIAREDSIILLKNKYSTLKNTLQTVIIESDDCDSELSTYKKDHLYKVIHFAIKNWLELELRKDFKSVILFKNHGPLSGGTIRHSHMQIVGLEQVDYKENIQLECFEGATIYKDKNVEFNISSKPKMGFYEFNVVLHDMTAINNMADCIQTAADYILNHFHYKCESYNLFFYHINGIISCKIIPRFVTSPLYIGYSIPQVTDDIEQVAEKLKKFHQQKHKID</sequence>
<protein>
    <submittedName>
        <fullName evidence="3">DUF4931 domain-containing protein</fullName>
    </submittedName>
</protein>